<name>A0A3M7SX19_BRAPC</name>
<dbReference type="PANTHER" id="PTHR19849">
    <property type="entry name" value="PHOSPHOLIPASE A-2-ACTIVATING PROTEIN"/>
    <property type="match status" value="1"/>
</dbReference>
<keyword evidence="5" id="KW-1185">Reference proteome</keyword>
<dbReference type="GO" id="GO:0010992">
    <property type="term" value="P:ubiquitin recycling"/>
    <property type="evidence" value="ECO:0007669"/>
    <property type="project" value="TreeGrafter"/>
</dbReference>
<dbReference type="Pfam" id="PF00400">
    <property type="entry name" value="WD40"/>
    <property type="match status" value="3"/>
</dbReference>
<dbReference type="Proteomes" id="UP000276133">
    <property type="component" value="Unassembled WGS sequence"/>
</dbReference>
<dbReference type="InterPro" id="IPR020472">
    <property type="entry name" value="WD40_PAC1"/>
</dbReference>
<keyword evidence="1 3" id="KW-0853">WD repeat</keyword>
<dbReference type="GO" id="GO:0043161">
    <property type="term" value="P:proteasome-mediated ubiquitin-dependent protein catabolic process"/>
    <property type="evidence" value="ECO:0007669"/>
    <property type="project" value="TreeGrafter"/>
</dbReference>
<dbReference type="InterPro" id="IPR001680">
    <property type="entry name" value="WD40_rpt"/>
</dbReference>
<feature type="repeat" description="WD" evidence="3">
    <location>
        <begin position="112"/>
        <end position="152"/>
    </location>
</feature>
<dbReference type="EMBL" id="REGN01000670">
    <property type="protein sequence ID" value="RNA40128.1"/>
    <property type="molecule type" value="Genomic_DNA"/>
</dbReference>
<protein>
    <submittedName>
        <fullName evidence="4">WD40 repeat-containing</fullName>
    </submittedName>
</protein>
<evidence type="ECO:0000256" key="1">
    <source>
        <dbReference type="ARBA" id="ARBA00022574"/>
    </source>
</evidence>
<dbReference type="AlphaFoldDB" id="A0A3M7SX19"/>
<dbReference type="GO" id="GO:0043130">
    <property type="term" value="F:ubiquitin binding"/>
    <property type="evidence" value="ECO:0007669"/>
    <property type="project" value="TreeGrafter"/>
</dbReference>
<dbReference type="STRING" id="10195.A0A3M7SX19"/>
<evidence type="ECO:0000256" key="3">
    <source>
        <dbReference type="PROSITE-ProRule" id="PRU00221"/>
    </source>
</evidence>
<proteinExistence type="predicted"/>
<dbReference type="GO" id="GO:0005737">
    <property type="term" value="C:cytoplasm"/>
    <property type="evidence" value="ECO:0007669"/>
    <property type="project" value="TreeGrafter"/>
</dbReference>
<sequence length="303" mass="34922">MEQKNKFEADFLNKSLDYVDVRETMSYFGLKNKYCLGKIFNQWISKIEEFDDNENLLISSFDFGNQMKIGRLKFDHFPIPKEYFYFILNKKKDIVLASGENKIGNYTRIKHLVGHTDDIICLCVVGDDYLLSGSKDATIKYWKISTLECIRTFVGHRGFVCSLMLLSTATKFVSGSDDETLKLWILETGECLKTFIGHKNFINDIQETRNGEIVSFDVNGMLKFWNIETGCCMLSLSSEANDIWSCFRILQSGKLVTGSRAGKIQIWSSEQIFFVYHENTLQTKKGCIILLINRLEPMPQETD</sequence>
<comment type="caution">
    <text evidence="4">The sequence shown here is derived from an EMBL/GenBank/DDBJ whole genome shotgun (WGS) entry which is preliminary data.</text>
</comment>
<dbReference type="PRINTS" id="PR00320">
    <property type="entry name" value="GPROTEINBRPT"/>
</dbReference>
<gene>
    <name evidence="4" type="ORF">BpHYR1_044117</name>
</gene>
<evidence type="ECO:0000313" key="5">
    <source>
        <dbReference type="Proteomes" id="UP000276133"/>
    </source>
</evidence>
<dbReference type="InterPro" id="IPR036322">
    <property type="entry name" value="WD40_repeat_dom_sf"/>
</dbReference>
<dbReference type="OrthoDB" id="674604at2759"/>
<dbReference type="PANTHER" id="PTHR19849:SF1">
    <property type="entry name" value="F-BOX_WD REPEAT-CONTAINING PROTEIN 7"/>
    <property type="match status" value="1"/>
</dbReference>
<evidence type="ECO:0000313" key="4">
    <source>
        <dbReference type="EMBL" id="RNA40128.1"/>
    </source>
</evidence>
<dbReference type="Gene3D" id="2.130.10.10">
    <property type="entry name" value="YVTN repeat-like/Quinoprotein amine dehydrogenase"/>
    <property type="match status" value="1"/>
</dbReference>
<dbReference type="SUPFAM" id="SSF50978">
    <property type="entry name" value="WD40 repeat-like"/>
    <property type="match status" value="1"/>
</dbReference>
<feature type="repeat" description="WD" evidence="3">
    <location>
        <begin position="153"/>
        <end position="194"/>
    </location>
</feature>
<evidence type="ECO:0000256" key="2">
    <source>
        <dbReference type="ARBA" id="ARBA00022737"/>
    </source>
</evidence>
<dbReference type="InterPro" id="IPR015943">
    <property type="entry name" value="WD40/YVTN_repeat-like_dom_sf"/>
</dbReference>
<dbReference type="GO" id="GO:0005634">
    <property type="term" value="C:nucleus"/>
    <property type="evidence" value="ECO:0007669"/>
    <property type="project" value="TreeGrafter"/>
</dbReference>
<dbReference type="SMART" id="SM00320">
    <property type="entry name" value="WD40"/>
    <property type="match status" value="4"/>
</dbReference>
<accession>A0A3M7SX19</accession>
<reference evidence="4 5" key="1">
    <citation type="journal article" date="2018" name="Sci. Rep.">
        <title>Genomic signatures of local adaptation to the degree of environmental predictability in rotifers.</title>
        <authorList>
            <person name="Franch-Gras L."/>
            <person name="Hahn C."/>
            <person name="Garcia-Roger E.M."/>
            <person name="Carmona M.J."/>
            <person name="Serra M."/>
            <person name="Gomez A."/>
        </authorList>
    </citation>
    <scope>NUCLEOTIDE SEQUENCE [LARGE SCALE GENOMIC DNA]</scope>
    <source>
        <strain evidence="4">HYR1</strain>
    </source>
</reference>
<organism evidence="4 5">
    <name type="scientific">Brachionus plicatilis</name>
    <name type="common">Marine rotifer</name>
    <name type="synonym">Brachionus muelleri</name>
    <dbReference type="NCBI Taxonomy" id="10195"/>
    <lineage>
        <taxon>Eukaryota</taxon>
        <taxon>Metazoa</taxon>
        <taxon>Spiralia</taxon>
        <taxon>Gnathifera</taxon>
        <taxon>Rotifera</taxon>
        <taxon>Eurotatoria</taxon>
        <taxon>Monogononta</taxon>
        <taxon>Pseudotrocha</taxon>
        <taxon>Ploima</taxon>
        <taxon>Brachionidae</taxon>
        <taxon>Brachionus</taxon>
    </lineage>
</organism>
<dbReference type="PROSITE" id="PS50294">
    <property type="entry name" value="WD_REPEATS_REGION"/>
    <property type="match status" value="2"/>
</dbReference>
<keyword evidence="2" id="KW-0677">Repeat</keyword>
<dbReference type="PROSITE" id="PS50082">
    <property type="entry name" value="WD_REPEATS_2"/>
    <property type="match status" value="2"/>
</dbReference>